<accession>A0A1X7JEG3</accession>
<dbReference type="EMBL" id="FXAT01000002">
    <property type="protein sequence ID" value="SMG26064.1"/>
    <property type="molecule type" value="Genomic_DNA"/>
</dbReference>
<gene>
    <name evidence="1" type="ORF">SAMN06265784_102491</name>
</gene>
<name>A0A1X7JEG3_9BURK</name>
<evidence type="ECO:0000313" key="2">
    <source>
        <dbReference type="Proteomes" id="UP000193228"/>
    </source>
</evidence>
<dbReference type="AlphaFoldDB" id="A0A1X7JEG3"/>
<dbReference type="RefSeq" id="WP_143808854.1">
    <property type="nucleotide sequence ID" value="NZ_FXAT01000002.1"/>
</dbReference>
<keyword evidence="2" id="KW-1185">Reference proteome</keyword>
<dbReference type="OrthoDB" id="9106107at2"/>
<organism evidence="1 2">
    <name type="scientific">Paraburkholderia susongensis</name>
    <dbReference type="NCBI Taxonomy" id="1515439"/>
    <lineage>
        <taxon>Bacteria</taxon>
        <taxon>Pseudomonadati</taxon>
        <taxon>Pseudomonadota</taxon>
        <taxon>Betaproteobacteria</taxon>
        <taxon>Burkholderiales</taxon>
        <taxon>Burkholderiaceae</taxon>
        <taxon>Paraburkholderia</taxon>
    </lineage>
</organism>
<proteinExistence type="predicted"/>
<dbReference type="Proteomes" id="UP000193228">
    <property type="component" value="Unassembled WGS sequence"/>
</dbReference>
<dbReference type="STRING" id="1515439.SAMN06265784_102491"/>
<sequence>MLAPQSFVISFNEELQQFEMCSLKDSDLTELRENAVVAPWRLDAIPGGELTENVANRLGACALGILSIYHPEVKQRLRVKPDQFPLP</sequence>
<reference evidence="2" key="1">
    <citation type="submission" date="2017-04" db="EMBL/GenBank/DDBJ databases">
        <authorList>
            <person name="Varghese N."/>
            <person name="Submissions S."/>
        </authorList>
    </citation>
    <scope>NUCLEOTIDE SEQUENCE [LARGE SCALE GENOMIC DNA]</scope>
    <source>
        <strain evidence="2">LMG 29540</strain>
    </source>
</reference>
<evidence type="ECO:0000313" key="1">
    <source>
        <dbReference type="EMBL" id="SMG26064.1"/>
    </source>
</evidence>
<protein>
    <submittedName>
        <fullName evidence="1">Uncharacterized protein</fullName>
    </submittedName>
</protein>